<dbReference type="InterPro" id="IPR036271">
    <property type="entry name" value="Tet_transcr_reg_TetR-rel_C_sf"/>
</dbReference>
<dbReference type="Pfam" id="PF00440">
    <property type="entry name" value="TetR_N"/>
    <property type="match status" value="1"/>
</dbReference>
<dbReference type="AlphaFoldDB" id="A0A4R1NGM9"/>
<feature type="domain" description="HTH tetR-type" evidence="5">
    <location>
        <begin position="6"/>
        <end position="66"/>
    </location>
</feature>
<evidence type="ECO:0000313" key="7">
    <source>
        <dbReference type="Proteomes" id="UP000294555"/>
    </source>
</evidence>
<reference evidence="6 7" key="1">
    <citation type="submission" date="2019-02" db="EMBL/GenBank/DDBJ databases">
        <title>Investigation of anaerobic lignin degradation for improved lignocellulosic biofuels.</title>
        <authorList>
            <person name="Deangelis K."/>
        </authorList>
    </citation>
    <scope>NUCLEOTIDE SEQUENCE [LARGE SCALE GENOMIC DNA]</scope>
    <source>
        <strain evidence="6 7">159R</strain>
    </source>
</reference>
<keyword evidence="3" id="KW-0804">Transcription</keyword>
<feature type="DNA-binding region" description="H-T-H motif" evidence="4">
    <location>
        <begin position="29"/>
        <end position="48"/>
    </location>
</feature>
<dbReference type="EMBL" id="SJOI01000001">
    <property type="protein sequence ID" value="TCL04951.1"/>
    <property type="molecule type" value="Genomic_DNA"/>
</dbReference>
<evidence type="ECO:0000256" key="3">
    <source>
        <dbReference type="ARBA" id="ARBA00023163"/>
    </source>
</evidence>
<sequence length="192" mass="20609">MARPKEFNRETALACAIRVFAEHGYEGTSTEALLQAMRISRQSMYDTFGDKRRLFLEALQRYCFESIGTIAAALRGGGSPLAGIEAALLSFALRAHASSESGCLGVNALCEFGRRDREITAIGDASGAALQHIFESAIKQAIVQGEIAADVQPQEAALFLNATFIALKVMARGGADPEALRSITRTALRSLK</sequence>
<dbReference type="SUPFAM" id="SSF46689">
    <property type="entry name" value="Homeodomain-like"/>
    <property type="match status" value="1"/>
</dbReference>
<dbReference type="Proteomes" id="UP000294555">
    <property type="component" value="Unassembled WGS sequence"/>
</dbReference>
<dbReference type="Pfam" id="PF16925">
    <property type="entry name" value="TetR_C_13"/>
    <property type="match status" value="1"/>
</dbReference>
<dbReference type="SUPFAM" id="SSF48498">
    <property type="entry name" value="Tetracyclin repressor-like, C-terminal domain"/>
    <property type="match status" value="1"/>
</dbReference>
<dbReference type="OrthoDB" id="270177at2"/>
<evidence type="ECO:0000313" key="6">
    <source>
        <dbReference type="EMBL" id="TCL04951.1"/>
    </source>
</evidence>
<dbReference type="InterPro" id="IPR001647">
    <property type="entry name" value="HTH_TetR"/>
</dbReference>
<accession>A0A4R1NGM9</accession>
<proteinExistence type="predicted"/>
<gene>
    <name evidence="6" type="ORF">EZJ58_3104</name>
</gene>
<dbReference type="PROSITE" id="PS50977">
    <property type="entry name" value="HTH_TETR_2"/>
    <property type="match status" value="1"/>
</dbReference>
<dbReference type="Gene3D" id="1.10.10.60">
    <property type="entry name" value="Homeodomain-like"/>
    <property type="match status" value="1"/>
</dbReference>
<dbReference type="PANTHER" id="PTHR47506:SF1">
    <property type="entry name" value="HTH-TYPE TRANSCRIPTIONAL REGULATOR YJDC"/>
    <property type="match status" value="1"/>
</dbReference>
<evidence type="ECO:0000256" key="2">
    <source>
        <dbReference type="ARBA" id="ARBA00023125"/>
    </source>
</evidence>
<dbReference type="PANTHER" id="PTHR47506">
    <property type="entry name" value="TRANSCRIPTIONAL REGULATORY PROTEIN"/>
    <property type="match status" value="1"/>
</dbReference>
<protein>
    <submittedName>
        <fullName evidence="6">TetR family transcriptional regulator</fullName>
    </submittedName>
</protein>
<evidence type="ECO:0000256" key="1">
    <source>
        <dbReference type="ARBA" id="ARBA00023015"/>
    </source>
</evidence>
<dbReference type="GO" id="GO:0003677">
    <property type="term" value="F:DNA binding"/>
    <property type="evidence" value="ECO:0007669"/>
    <property type="project" value="UniProtKB-UniRule"/>
</dbReference>
<organism evidence="6 7">
    <name type="scientific">Sodalis ligni</name>
    <dbReference type="NCBI Taxonomy" id="2697027"/>
    <lineage>
        <taxon>Bacteria</taxon>
        <taxon>Pseudomonadati</taxon>
        <taxon>Pseudomonadota</taxon>
        <taxon>Gammaproteobacteria</taxon>
        <taxon>Enterobacterales</taxon>
        <taxon>Bruguierivoracaceae</taxon>
        <taxon>Sodalis</taxon>
    </lineage>
</organism>
<dbReference type="Gene3D" id="1.10.357.10">
    <property type="entry name" value="Tetracycline Repressor, domain 2"/>
    <property type="match status" value="1"/>
</dbReference>
<keyword evidence="1" id="KW-0805">Transcription regulation</keyword>
<dbReference type="RefSeq" id="WP_132923696.1">
    <property type="nucleotide sequence ID" value="NZ_SJOI01000001.1"/>
</dbReference>
<evidence type="ECO:0000256" key="4">
    <source>
        <dbReference type="PROSITE-ProRule" id="PRU00335"/>
    </source>
</evidence>
<keyword evidence="7" id="KW-1185">Reference proteome</keyword>
<dbReference type="InterPro" id="IPR011075">
    <property type="entry name" value="TetR_C"/>
</dbReference>
<comment type="caution">
    <text evidence="6">The sequence shown here is derived from an EMBL/GenBank/DDBJ whole genome shotgun (WGS) entry which is preliminary data.</text>
</comment>
<evidence type="ECO:0000259" key="5">
    <source>
        <dbReference type="PROSITE" id="PS50977"/>
    </source>
</evidence>
<keyword evidence="2 4" id="KW-0238">DNA-binding</keyword>
<dbReference type="InterPro" id="IPR009057">
    <property type="entry name" value="Homeodomain-like_sf"/>
</dbReference>
<name>A0A4R1NGM9_9GAMM</name>